<comment type="subcellular location">
    <subcellularLocation>
        <location evidence="1">Nucleus</location>
    </subcellularLocation>
</comment>
<reference evidence="7 8" key="1">
    <citation type="submission" date="2024-08" db="EMBL/GenBank/DDBJ databases">
        <authorList>
            <person name="Cucini C."/>
            <person name="Frati F."/>
        </authorList>
    </citation>
    <scope>NUCLEOTIDE SEQUENCE [LARGE SCALE GENOMIC DNA]</scope>
</reference>
<sequence length="717" mass="77937">MLMKIDQNMESGGSSGEDVTSAPSRGSLSPMALPSRGSKTPYSPPLERGSPLGPPKSSIAAQHMINSLAVSSAAKSLNPNILASLTALNAMNSAAAAAQFHHDFGAGNSSYVDRGMDRHPYGSPPAPMAPTNDPSANECKLVEYRGQKVAAFVINGDTMLCLPQAFELFLKHLVGGLHTVYTKLKRLDIIPVVCNVEQVRILRGLGAIQPGVNRCKLLSCKDFDTLYKDCTTASSRPGRPPKRTSVPLVPLSSAGGAAAQVQFMSSLKKNRLENGDYPPYDTGHHNPADVMRLEKSPLLANGYNHPPTQIPPMHLLPGLAGQQAAAAAAVAAHAALFSPSGLPLPPGHPRDCRNAPLQGLDAVAARNATWETCRTAYEDFVKQFESRYHEDCNSDSEKSSHVNEAGSGEALIRNGNLDGSSPVLNLSKNTTDAVSDSDEAVADDPEDYDSDNEHERNSGGGKYGMYDVGVMGERSRKSSSQISNERKSPSEGSVPRTLNESHQHPSIPSHQSHQFEEVTAAEAAISSTETLLRNIQGLLQVAADNAKQQERRINLERAELKMELMREREMREQLEKQLVEERNLRSYYEKRWKKERRFRKKLEDQGDDGSPQPVMNAQDTAESHHQQQHGIRQQESPQHSQQSSFPQQQHQPSQGQHGGQSGQVHHSVSALTRGDPLPQSQQQHSSSSGDKCSVENGKANREPCTNGNNVKGDTSER</sequence>
<dbReference type="Pfam" id="PF02437">
    <property type="entry name" value="Ski_Sno_DHD"/>
    <property type="match status" value="1"/>
</dbReference>
<evidence type="ECO:0000259" key="6">
    <source>
        <dbReference type="Pfam" id="PF02437"/>
    </source>
</evidence>
<protein>
    <recommendedName>
        <fullName evidence="6">SKI/SNO/DAC domain-containing protein</fullName>
    </recommendedName>
</protein>
<feature type="compositionally biased region" description="Low complexity" evidence="5">
    <location>
        <begin position="504"/>
        <end position="521"/>
    </location>
</feature>
<evidence type="ECO:0000256" key="3">
    <source>
        <dbReference type="ARBA" id="ARBA00038192"/>
    </source>
</evidence>
<dbReference type="InterPro" id="IPR052417">
    <property type="entry name" value="Dachshund_domain"/>
</dbReference>
<dbReference type="EMBL" id="CAXLJM020000051">
    <property type="protein sequence ID" value="CAL8116014.1"/>
    <property type="molecule type" value="Genomic_DNA"/>
</dbReference>
<evidence type="ECO:0000256" key="4">
    <source>
        <dbReference type="SAM" id="Coils"/>
    </source>
</evidence>
<dbReference type="PANTHER" id="PTHR12577:SF6">
    <property type="entry name" value="DACHSHUND, ISOFORM B"/>
    <property type="match status" value="1"/>
</dbReference>
<feature type="compositionally biased region" description="Polar residues" evidence="5">
    <location>
        <begin position="703"/>
        <end position="717"/>
    </location>
</feature>
<dbReference type="InterPro" id="IPR009061">
    <property type="entry name" value="DNA-bd_dom_put_sf"/>
</dbReference>
<feature type="compositionally biased region" description="Low complexity" evidence="5">
    <location>
        <begin position="679"/>
        <end position="688"/>
    </location>
</feature>
<feature type="compositionally biased region" description="Low complexity" evidence="5">
    <location>
        <begin position="633"/>
        <end position="655"/>
    </location>
</feature>
<keyword evidence="4" id="KW-0175">Coiled coil</keyword>
<feature type="coiled-coil region" evidence="4">
    <location>
        <begin position="532"/>
        <end position="591"/>
    </location>
</feature>
<dbReference type="Proteomes" id="UP001642540">
    <property type="component" value="Unassembled WGS sequence"/>
</dbReference>
<evidence type="ECO:0000256" key="2">
    <source>
        <dbReference type="ARBA" id="ARBA00023242"/>
    </source>
</evidence>
<feature type="region of interest" description="Disordered" evidence="5">
    <location>
        <begin position="1"/>
        <end position="58"/>
    </location>
</feature>
<evidence type="ECO:0000256" key="1">
    <source>
        <dbReference type="ARBA" id="ARBA00004123"/>
    </source>
</evidence>
<feature type="compositionally biased region" description="Polar residues" evidence="5">
    <location>
        <begin position="417"/>
        <end position="431"/>
    </location>
</feature>
<gene>
    <name evidence="7" type="ORF">ODALV1_LOCUS17116</name>
</gene>
<feature type="compositionally biased region" description="Acidic residues" evidence="5">
    <location>
        <begin position="435"/>
        <end position="450"/>
    </location>
</feature>
<proteinExistence type="inferred from homology"/>
<keyword evidence="8" id="KW-1185">Reference proteome</keyword>
<dbReference type="SUPFAM" id="SSF46955">
    <property type="entry name" value="Putative DNA-binding domain"/>
    <property type="match status" value="1"/>
</dbReference>
<dbReference type="CDD" id="cd21081">
    <property type="entry name" value="DHD_Dac"/>
    <property type="match status" value="1"/>
</dbReference>
<accession>A0ABP1R0B2</accession>
<dbReference type="InterPro" id="IPR003380">
    <property type="entry name" value="SKI/SNO/DAC"/>
</dbReference>
<name>A0ABP1R0B2_9HEXA</name>
<keyword evidence="2" id="KW-0539">Nucleus</keyword>
<comment type="caution">
    <text evidence="7">The sequence shown here is derived from an EMBL/GenBank/DDBJ whole genome shotgun (WGS) entry which is preliminary data.</text>
</comment>
<evidence type="ECO:0000256" key="5">
    <source>
        <dbReference type="SAM" id="MobiDB-lite"/>
    </source>
</evidence>
<dbReference type="Gene3D" id="3.10.260.20">
    <property type="entry name" value="Ski"/>
    <property type="match status" value="1"/>
</dbReference>
<evidence type="ECO:0000313" key="7">
    <source>
        <dbReference type="EMBL" id="CAL8116014.1"/>
    </source>
</evidence>
<dbReference type="InterPro" id="IPR037000">
    <property type="entry name" value="Ski_DNA-bd_sf"/>
</dbReference>
<feature type="domain" description="SKI/SNO/DAC" evidence="6">
    <location>
        <begin position="129"/>
        <end position="231"/>
    </location>
</feature>
<organism evidence="7 8">
    <name type="scientific">Orchesella dallaii</name>
    <dbReference type="NCBI Taxonomy" id="48710"/>
    <lineage>
        <taxon>Eukaryota</taxon>
        <taxon>Metazoa</taxon>
        <taxon>Ecdysozoa</taxon>
        <taxon>Arthropoda</taxon>
        <taxon>Hexapoda</taxon>
        <taxon>Collembola</taxon>
        <taxon>Entomobryomorpha</taxon>
        <taxon>Entomobryoidea</taxon>
        <taxon>Orchesellidae</taxon>
        <taxon>Orchesellinae</taxon>
        <taxon>Orchesella</taxon>
    </lineage>
</organism>
<feature type="region of interest" description="Disordered" evidence="5">
    <location>
        <begin position="411"/>
        <end position="521"/>
    </location>
</feature>
<comment type="similarity">
    <text evidence="3">Belongs to the DACH/dachshund family.</text>
</comment>
<feature type="compositionally biased region" description="Polar residues" evidence="5">
    <location>
        <begin position="8"/>
        <end position="27"/>
    </location>
</feature>
<feature type="region of interest" description="Disordered" evidence="5">
    <location>
        <begin position="601"/>
        <end position="717"/>
    </location>
</feature>
<evidence type="ECO:0000313" key="8">
    <source>
        <dbReference type="Proteomes" id="UP001642540"/>
    </source>
</evidence>
<dbReference type="PANTHER" id="PTHR12577">
    <property type="entry name" value="DACHSHUND"/>
    <property type="match status" value="1"/>
</dbReference>